<evidence type="ECO:0000313" key="1">
    <source>
        <dbReference type="EMBL" id="MBW85280.1"/>
    </source>
</evidence>
<reference evidence="1" key="1">
    <citation type="submission" date="2018-02" db="EMBL/GenBank/DDBJ databases">
        <title>Rhizophora mucronata_Transcriptome.</title>
        <authorList>
            <person name="Meera S.P."/>
            <person name="Sreeshan A."/>
            <person name="Augustine A."/>
        </authorList>
    </citation>
    <scope>NUCLEOTIDE SEQUENCE</scope>
    <source>
        <tissue evidence="1">Leaf</tissue>
    </source>
</reference>
<accession>A0A2P2IVP7</accession>
<proteinExistence type="predicted"/>
<sequence length="35" mass="4199">MVIHMSRTDESNENSAVFVYISMHSCQFHRHKKFT</sequence>
<organism evidence="1">
    <name type="scientific">Rhizophora mucronata</name>
    <name type="common">Asiatic mangrove</name>
    <dbReference type="NCBI Taxonomy" id="61149"/>
    <lineage>
        <taxon>Eukaryota</taxon>
        <taxon>Viridiplantae</taxon>
        <taxon>Streptophyta</taxon>
        <taxon>Embryophyta</taxon>
        <taxon>Tracheophyta</taxon>
        <taxon>Spermatophyta</taxon>
        <taxon>Magnoliopsida</taxon>
        <taxon>eudicotyledons</taxon>
        <taxon>Gunneridae</taxon>
        <taxon>Pentapetalae</taxon>
        <taxon>rosids</taxon>
        <taxon>fabids</taxon>
        <taxon>Malpighiales</taxon>
        <taxon>Rhizophoraceae</taxon>
        <taxon>Rhizophora</taxon>
    </lineage>
</organism>
<name>A0A2P2IVP7_RHIMU</name>
<protein>
    <submittedName>
        <fullName evidence="1">Uncharacterized protein</fullName>
    </submittedName>
</protein>
<dbReference type="EMBL" id="GGEC01004797">
    <property type="protein sequence ID" value="MBW85280.1"/>
    <property type="molecule type" value="Transcribed_RNA"/>
</dbReference>
<dbReference type="AlphaFoldDB" id="A0A2P2IVP7"/>